<name>A0A0W0ZQ29_9GAMM</name>
<protein>
    <submittedName>
        <fullName evidence="2">Uncharacterized protein</fullName>
    </submittedName>
</protein>
<dbReference type="OrthoDB" id="5654036at2"/>
<keyword evidence="3" id="KW-1185">Reference proteome</keyword>
<sequence length="210" mass="23651">MPDLTYSDSSKFMLQALSPVPNSIEMSKQKAPKSRPLDLLSNEELIAHDAIAICLFDLEEMMEFLLFSDDSEQNAKTIRPKPSLLLYNEKDIQEIIQILKLALEQFKIALEKKGVPVDNFTVTLNNNELIVSQAFIKELISNNLLPKASILTPVLENQPPRLTPFTTTPTPTIRSKKEEEHDEVENTSGVDSIFNPSPFSFSLTKLFGRS</sequence>
<dbReference type="EMBL" id="LNYY01000005">
    <property type="protein sequence ID" value="KTD70998.1"/>
    <property type="molecule type" value="Genomic_DNA"/>
</dbReference>
<proteinExistence type="predicted"/>
<dbReference type="RefSeq" id="WP_058509338.1">
    <property type="nucleotide sequence ID" value="NZ_LNYY01000005.1"/>
</dbReference>
<dbReference type="AlphaFoldDB" id="A0A0W0ZQ29"/>
<dbReference type="Proteomes" id="UP000054926">
    <property type="component" value="Unassembled WGS sequence"/>
</dbReference>
<feature type="compositionally biased region" description="Low complexity" evidence="1">
    <location>
        <begin position="160"/>
        <end position="172"/>
    </location>
</feature>
<reference evidence="2 3" key="1">
    <citation type="submission" date="2015-11" db="EMBL/GenBank/DDBJ databases">
        <title>Genomic analysis of 38 Legionella species identifies large and diverse effector repertoires.</title>
        <authorList>
            <person name="Burstein D."/>
            <person name="Amaro F."/>
            <person name="Zusman T."/>
            <person name="Lifshitz Z."/>
            <person name="Cohen O."/>
            <person name="Gilbert J.A."/>
            <person name="Pupko T."/>
            <person name="Shuman H.A."/>
            <person name="Segal G."/>
        </authorList>
    </citation>
    <scope>NUCLEOTIDE SEQUENCE [LARGE SCALE GENOMIC DNA]</scope>
    <source>
        <strain evidence="2 3">IMVS3376</strain>
    </source>
</reference>
<dbReference type="PATRIC" id="fig|947033.5.peg.349"/>
<gene>
    <name evidence="2" type="ORF">Lste_0322</name>
</gene>
<evidence type="ECO:0000313" key="3">
    <source>
        <dbReference type="Proteomes" id="UP000054926"/>
    </source>
</evidence>
<organism evidence="2 3">
    <name type="scientific">Legionella steelei</name>
    <dbReference type="NCBI Taxonomy" id="947033"/>
    <lineage>
        <taxon>Bacteria</taxon>
        <taxon>Pseudomonadati</taxon>
        <taxon>Pseudomonadota</taxon>
        <taxon>Gammaproteobacteria</taxon>
        <taxon>Legionellales</taxon>
        <taxon>Legionellaceae</taxon>
        <taxon>Legionella</taxon>
    </lineage>
</organism>
<accession>A0A0W0ZQ29</accession>
<feature type="region of interest" description="Disordered" evidence="1">
    <location>
        <begin position="160"/>
        <end position="191"/>
    </location>
</feature>
<evidence type="ECO:0000313" key="2">
    <source>
        <dbReference type="EMBL" id="KTD70998.1"/>
    </source>
</evidence>
<evidence type="ECO:0000256" key="1">
    <source>
        <dbReference type="SAM" id="MobiDB-lite"/>
    </source>
</evidence>
<comment type="caution">
    <text evidence="2">The sequence shown here is derived from an EMBL/GenBank/DDBJ whole genome shotgun (WGS) entry which is preliminary data.</text>
</comment>